<gene>
    <name evidence="1" type="ORF">LCGC14_0552440</name>
</gene>
<organism evidence="1">
    <name type="scientific">marine sediment metagenome</name>
    <dbReference type="NCBI Taxonomy" id="412755"/>
    <lineage>
        <taxon>unclassified sequences</taxon>
        <taxon>metagenomes</taxon>
        <taxon>ecological metagenomes</taxon>
    </lineage>
</organism>
<sequence>MQFNGPNPKPPPRTKRRSWLRKVGNKGFDWEAFKLQLVYPWLWIKTVMYLEQTNMAVKIQCACPHCVALQAVGQEPHSGWLRLRDKPDADGHMWEVENLHIHHDTKRSSEPSEIFVLANCKPYATECHERIHRR</sequence>
<evidence type="ECO:0000313" key="1">
    <source>
        <dbReference type="EMBL" id="KKN58431.1"/>
    </source>
</evidence>
<protein>
    <submittedName>
        <fullName evidence="1">Uncharacterized protein</fullName>
    </submittedName>
</protein>
<dbReference type="AlphaFoldDB" id="A0A0F9UAY0"/>
<comment type="caution">
    <text evidence="1">The sequence shown here is derived from an EMBL/GenBank/DDBJ whole genome shotgun (WGS) entry which is preliminary data.</text>
</comment>
<accession>A0A0F9UAY0</accession>
<name>A0A0F9UAY0_9ZZZZ</name>
<proteinExistence type="predicted"/>
<reference evidence="1" key="1">
    <citation type="journal article" date="2015" name="Nature">
        <title>Complex archaea that bridge the gap between prokaryotes and eukaryotes.</title>
        <authorList>
            <person name="Spang A."/>
            <person name="Saw J.H."/>
            <person name="Jorgensen S.L."/>
            <person name="Zaremba-Niedzwiedzka K."/>
            <person name="Martijn J."/>
            <person name="Lind A.E."/>
            <person name="van Eijk R."/>
            <person name="Schleper C."/>
            <person name="Guy L."/>
            <person name="Ettema T.J."/>
        </authorList>
    </citation>
    <scope>NUCLEOTIDE SEQUENCE</scope>
</reference>
<dbReference type="EMBL" id="LAZR01000763">
    <property type="protein sequence ID" value="KKN58431.1"/>
    <property type="molecule type" value="Genomic_DNA"/>
</dbReference>